<proteinExistence type="predicted"/>
<comment type="caution">
    <text evidence="1">The sequence shown here is derived from an EMBL/GenBank/DDBJ whole genome shotgun (WGS) entry which is preliminary data.</text>
</comment>
<dbReference type="EMBL" id="CM045767">
    <property type="protein sequence ID" value="KAI7996424.1"/>
    <property type="molecule type" value="Genomic_DNA"/>
</dbReference>
<protein>
    <submittedName>
        <fullName evidence="1">Uncharacterized protein</fullName>
    </submittedName>
</protein>
<accession>A0ACC0G779</accession>
<name>A0ACC0G779_9ERIC</name>
<organism evidence="1 2">
    <name type="scientific">Camellia lanceoleosa</name>
    <dbReference type="NCBI Taxonomy" id="1840588"/>
    <lineage>
        <taxon>Eukaryota</taxon>
        <taxon>Viridiplantae</taxon>
        <taxon>Streptophyta</taxon>
        <taxon>Embryophyta</taxon>
        <taxon>Tracheophyta</taxon>
        <taxon>Spermatophyta</taxon>
        <taxon>Magnoliopsida</taxon>
        <taxon>eudicotyledons</taxon>
        <taxon>Gunneridae</taxon>
        <taxon>Pentapetalae</taxon>
        <taxon>asterids</taxon>
        <taxon>Ericales</taxon>
        <taxon>Theaceae</taxon>
        <taxon>Camellia</taxon>
    </lineage>
</organism>
<keyword evidence="2" id="KW-1185">Reference proteome</keyword>
<reference evidence="1 2" key="1">
    <citation type="journal article" date="2022" name="Plant J.">
        <title>Chromosome-level genome of Camellia lanceoleosa provides a valuable resource for understanding genome evolution and self-incompatibility.</title>
        <authorList>
            <person name="Gong W."/>
            <person name="Xiao S."/>
            <person name="Wang L."/>
            <person name="Liao Z."/>
            <person name="Chang Y."/>
            <person name="Mo W."/>
            <person name="Hu G."/>
            <person name="Li W."/>
            <person name="Zhao G."/>
            <person name="Zhu H."/>
            <person name="Hu X."/>
            <person name="Ji K."/>
            <person name="Xiang X."/>
            <person name="Song Q."/>
            <person name="Yuan D."/>
            <person name="Jin S."/>
            <person name="Zhang L."/>
        </authorList>
    </citation>
    <scope>NUCLEOTIDE SEQUENCE [LARGE SCALE GENOMIC DNA]</scope>
    <source>
        <strain evidence="1">SQ_2022a</strain>
    </source>
</reference>
<gene>
    <name evidence="1" type="ORF">LOK49_LG10G01537</name>
</gene>
<evidence type="ECO:0000313" key="1">
    <source>
        <dbReference type="EMBL" id="KAI7996424.1"/>
    </source>
</evidence>
<evidence type="ECO:0000313" key="2">
    <source>
        <dbReference type="Proteomes" id="UP001060215"/>
    </source>
</evidence>
<sequence length="300" mass="33374">MNFKCHVTQRIVEERGGNHNPFVKFGNMVVRFIPRGAFSGITEDDMDQLNEGGFECKAYFNDDMEQLNEGGFECEAYYKPSSIGEGENLAEQDCIPVSKVEIEKVGVHVVYREVEEQALSSSSSSATTSKRKRDLDLNDNYYDAAAAGPSGSPRIDDQEDHLNNLNGKRLRFLGFAYAVVGFKEAKSDYCYIKMNFKCQVTQRIVDKWGNAMPHVKFGNMVVRCIPCSAFSGIMEDDIEQLNESGLSISSSSSSATTSKRKCDLDLNDNYYDGAAAGPSGSPRIDDQEDHLNNLNGKRVR</sequence>
<dbReference type="Proteomes" id="UP001060215">
    <property type="component" value="Chromosome 10"/>
</dbReference>